<name>A0A7Y2EH03_UNCEI</name>
<dbReference type="Proteomes" id="UP000547674">
    <property type="component" value="Unassembled WGS sequence"/>
</dbReference>
<dbReference type="EMBL" id="JABDJR010000644">
    <property type="protein sequence ID" value="NNF08278.1"/>
    <property type="molecule type" value="Genomic_DNA"/>
</dbReference>
<proteinExistence type="predicted"/>
<evidence type="ECO:0008006" key="3">
    <source>
        <dbReference type="Google" id="ProtNLM"/>
    </source>
</evidence>
<comment type="caution">
    <text evidence="1">The sequence shown here is derived from an EMBL/GenBank/DDBJ whole genome shotgun (WGS) entry which is preliminary data.</text>
</comment>
<accession>A0A7Y2EH03</accession>
<reference evidence="1 2" key="1">
    <citation type="submission" date="2020-03" db="EMBL/GenBank/DDBJ databases">
        <title>Metabolic flexibility allows generalist bacteria to become dominant in a frequently disturbed ecosystem.</title>
        <authorList>
            <person name="Chen Y.-J."/>
            <person name="Leung P.M."/>
            <person name="Bay S.K."/>
            <person name="Hugenholtz P."/>
            <person name="Kessler A.J."/>
            <person name="Shelley G."/>
            <person name="Waite D.W."/>
            <person name="Cook P.L."/>
            <person name="Greening C."/>
        </authorList>
    </citation>
    <scope>NUCLEOTIDE SEQUENCE [LARGE SCALE GENOMIC DNA]</scope>
    <source>
        <strain evidence="1">SS_bin_28</strain>
    </source>
</reference>
<organism evidence="1 2">
    <name type="scientific">Eiseniibacteriota bacterium</name>
    <dbReference type="NCBI Taxonomy" id="2212470"/>
    <lineage>
        <taxon>Bacteria</taxon>
        <taxon>Candidatus Eiseniibacteriota</taxon>
    </lineage>
</organism>
<protein>
    <recommendedName>
        <fullName evidence="3">HAD family hydrolase</fullName>
    </recommendedName>
</protein>
<evidence type="ECO:0000313" key="2">
    <source>
        <dbReference type="Proteomes" id="UP000547674"/>
    </source>
</evidence>
<evidence type="ECO:0000313" key="1">
    <source>
        <dbReference type="EMBL" id="NNF08278.1"/>
    </source>
</evidence>
<sequence length="158" mass="17479">MSRILYFDINGTIVLGDSNTPKPKLAHGGLEAALKSAGVDQVVCVSSIAVFILQAVELGRERDPIGALFKACSGTFLDVDWFREHVIIPEKPSPRVACIDETQDWWYMDDAAEYYCGQAKRYDLYNAWEGSRILVPSPLSDGSEALKWIQNIAPAAKD</sequence>
<gene>
    <name evidence="1" type="ORF">HKN21_16065</name>
</gene>
<dbReference type="AlphaFoldDB" id="A0A7Y2EH03"/>